<dbReference type="SUPFAM" id="SSF51735">
    <property type="entry name" value="NAD(P)-binding Rossmann-fold domains"/>
    <property type="match status" value="1"/>
</dbReference>
<dbReference type="InterPro" id="IPR002347">
    <property type="entry name" value="SDR_fam"/>
</dbReference>
<comment type="similarity">
    <text evidence="1">Belongs to the short-chain dehydrogenases/reductases (SDR) family.</text>
</comment>
<proteinExistence type="inferred from homology"/>
<dbReference type="Gene3D" id="3.40.50.720">
    <property type="entry name" value="NAD(P)-binding Rossmann-like Domain"/>
    <property type="match status" value="1"/>
</dbReference>
<accession>A0AB39IH29</accession>
<organism evidence="3">
    <name type="scientific">Dickeya oryzae</name>
    <dbReference type="NCBI Taxonomy" id="1240404"/>
    <lineage>
        <taxon>Bacteria</taxon>
        <taxon>Pseudomonadati</taxon>
        <taxon>Pseudomonadota</taxon>
        <taxon>Gammaproteobacteria</taxon>
        <taxon>Enterobacterales</taxon>
        <taxon>Pectobacteriaceae</taxon>
        <taxon>Dickeya</taxon>
    </lineage>
</organism>
<keyword evidence="2 3" id="KW-0560">Oxidoreductase</keyword>
<evidence type="ECO:0000256" key="2">
    <source>
        <dbReference type="ARBA" id="ARBA00023002"/>
    </source>
</evidence>
<dbReference type="EMBL" id="CP162411">
    <property type="protein sequence ID" value="XDL14940.1"/>
    <property type="molecule type" value="Genomic_DNA"/>
</dbReference>
<dbReference type="AlphaFoldDB" id="A0AB39IH29"/>
<gene>
    <name evidence="3" type="ORF">LF923_0001275</name>
</gene>
<dbReference type="PANTHER" id="PTHR43639">
    <property type="entry name" value="OXIDOREDUCTASE, SHORT-CHAIN DEHYDROGENASE/REDUCTASE FAMILY (AFU_ORTHOLOGUE AFUA_5G02870)"/>
    <property type="match status" value="1"/>
</dbReference>
<protein>
    <submittedName>
        <fullName evidence="3">SDR family NAD(P)-dependent oxidoreductase</fullName>
        <ecNumber evidence="3">1.1.1.-</ecNumber>
    </submittedName>
</protein>
<name>A0AB39IH29_9GAMM</name>
<dbReference type="GO" id="GO:0016491">
    <property type="term" value="F:oxidoreductase activity"/>
    <property type="evidence" value="ECO:0007669"/>
    <property type="project" value="UniProtKB-KW"/>
</dbReference>
<sequence length="160" mass="17099">MTNHYRVEGKTALVTGGTRGIGKAIVERLAAEGAAFIGIHDIDDSHAAQETALRARELGAQAVVIPADFAVDPKQQSRALWARFHRALEQAGGGGLDILVKNAGISPLAMVEDTSDDLYDKVMAINVTAPLFLAPVCRTVSAFRGEHYQHLFCPYPNCGG</sequence>
<dbReference type="PANTHER" id="PTHR43639:SF1">
    <property type="entry name" value="SHORT-CHAIN DEHYDROGENASE_REDUCTASE FAMILY PROTEIN"/>
    <property type="match status" value="1"/>
</dbReference>
<evidence type="ECO:0000256" key="1">
    <source>
        <dbReference type="ARBA" id="ARBA00006484"/>
    </source>
</evidence>
<dbReference type="PRINTS" id="PR00081">
    <property type="entry name" value="GDHRDH"/>
</dbReference>
<evidence type="ECO:0000313" key="3">
    <source>
        <dbReference type="EMBL" id="XDL14940.1"/>
    </source>
</evidence>
<dbReference type="CDD" id="cd05233">
    <property type="entry name" value="SDR_c"/>
    <property type="match status" value="1"/>
</dbReference>
<dbReference type="RefSeq" id="WP_264084760.1">
    <property type="nucleotide sequence ID" value="NZ_CP162411.1"/>
</dbReference>
<dbReference type="Pfam" id="PF00106">
    <property type="entry name" value="adh_short"/>
    <property type="match status" value="1"/>
</dbReference>
<reference evidence="3" key="1">
    <citation type="submission" date="2024-07" db="EMBL/GenBank/DDBJ databases">
        <authorList>
            <person name="Pedron J."/>
        </authorList>
    </citation>
    <scope>NUCLEOTIDE SEQUENCE</scope>
    <source>
        <strain evidence="3">A642-S2-A17</strain>
    </source>
</reference>
<dbReference type="InterPro" id="IPR036291">
    <property type="entry name" value="NAD(P)-bd_dom_sf"/>
</dbReference>
<dbReference type="EC" id="1.1.1.-" evidence="3"/>